<dbReference type="Gene3D" id="3.40.47.10">
    <property type="match status" value="2"/>
</dbReference>
<evidence type="ECO:0000256" key="1">
    <source>
        <dbReference type="ARBA" id="ARBA00008467"/>
    </source>
</evidence>
<evidence type="ECO:0000256" key="2">
    <source>
        <dbReference type="ARBA" id="ARBA00022679"/>
    </source>
</evidence>
<dbReference type="OrthoDB" id="9808669at2"/>
<dbReference type="KEGG" id="gpi:GPICK_15430"/>
<gene>
    <name evidence="5" type="ORF">GPICK_15430</name>
</gene>
<accession>A0A0B5BKI0</accession>
<dbReference type="PROSITE" id="PS52004">
    <property type="entry name" value="KS3_2"/>
    <property type="match status" value="1"/>
</dbReference>
<keyword evidence="6" id="KW-1185">Reference proteome</keyword>
<dbReference type="PROSITE" id="PS00606">
    <property type="entry name" value="KS3_1"/>
    <property type="match status" value="1"/>
</dbReference>
<dbReference type="InterPro" id="IPR016039">
    <property type="entry name" value="Thiolase-like"/>
</dbReference>
<dbReference type="EMBL" id="CP009788">
    <property type="protein sequence ID" value="AJE04571.1"/>
    <property type="molecule type" value="Genomic_DNA"/>
</dbReference>
<dbReference type="AlphaFoldDB" id="A0A0B5BKI0"/>
<protein>
    <submittedName>
        <fullName evidence="5">Beta-ketoacyl synthase</fullName>
    </submittedName>
</protein>
<dbReference type="InterPro" id="IPR018201">
    <property type="entry name" value="Ketoacyl_synth_AS"/>
</dbReference>
<dbReference type="FunFam" id="3.40.47.10:FF:000029">
    <property type="entry name" value="3-oxoacyl-[acyl-carrier-protein] synthase 1"/>
    <property type="match status" value="1"/>
</dbReference>
<dbReference type="CDD" id="cd00834">
    <property type="entry name" value="KAS_I_II"/>
    <property type="match status" value="1"/>
</dbReference>
<dbReference type="Pfam" id="PF02801">
    <property type="entry name" value="Ketoacyl-synt_C"/>
    <property type="match status" value="1"/>
</dbReference>
<name>A0A0B5BKI0_9BACT</name>
<organism evidence="5 6">
    <name type="scientific">Geobacter pickeringii</name>
    <dbReference type="NCBI Taxonomy" id="345632"/>
    <lineage>
        <taxon>Bacteria</taxon>
        <taxon>Pseudomonadati</taxon>
        <taxon>Thermodesulfobacteriota</taxon>
        <taxon>Desulfuromonadia</taxon>
        <taxon>Geobacterales</taxon>
        <taxon>Geobacteraceae</taxon>
        <taxon>Geobacter</taxon>
    </lineage>
</organism>
<dbReference type="Pfam" id="PF00109">
    <property type="entry name" value="ketoacyl-synt"/>
    <property type="match status" value="1"/>
</dbReference>
<dbReference type="SMART" id="SM00825">
    <property type="entry name" value="PKS_KS"/>
    <property type="match status" value="1"/>
</dbReference>
<dbReference type="STRING" id="345632.GPICK_15430"/>
<comment type="similarity">
    <text evidence="1 3">Belongs to the thiolase-like superfamily. Beta-ketoacyl-ACP synthases family.</text>
</comment>
<dbReference type="InterPro" id="IPR014031">
    <property type="entry name" value="Ketoacyl_synth_C"/>
</dbReference>
<proteinExistence type="inferred from homology"/>
<dbReference type="InterPro" id="IPR020841">
    <property type="entry name" value="PKS_Beta-ketoAc_synthase_dom"/>
</dbReference>
<reference evidence="5 6" key="1">
    <citation type="journal article" date="2015" name="Genome Announc.">
        <title>Complete Genome of Geobacter pickeringii G13T, a Metal-Reducing Isolate from Sedimentary Kaolin Deposits.</title>
        <authorList>
            <person name="Badalamenti J.P."/>
            <person name="Bond D.R."/>
        </authorList>
    </citation>
    <scope>NUCLEOTIDE SEQUENCE [LARGE SCALE GENOMIC DNA]</scope>
    <source>
        <strain evidence="5 6">G13</strain>
    </source>
</reference>
<dbReference type="GO" id="GO:0005829">
    <property type="term" value="C:cytosol"/>
    <property type="evidence" value="ECO:0007669"/>
    <property type="project" value="TreeGrafter"/>
</dbReference>
<dbReference type="InterPro" id="IPR014030">
    <property type="entry name" value="Ketoacyl_synth_N"/>
</dbReference>
<evidence type="ECO:0000313" key="5">
    <source>
        <dbReference type="EMBL" id="AJE04571.1"/>
    </source>
</evidence>
<dbReference type="HOGENOM" id="CLU_000022_69_2_7"/>
<evidence type="ECO:0000259" key="4">
    <source>
        <dbReference type="PROSITE" id="PS52004"/>
    </source>
</evidence>
<dbReference type="InterPro" id="IPR000794">
    <property type="entry name" value="Beta-ketoacyl_synthase"/>
</dbReference>
<dbReference type="PANTHER" id="PTHR11712">
    <property type="entry name" value="POLYKETIDE SYNTHASE-RELATED"/>
    <property type="match status" value="1"/>
</dbReference>
<evidence type="ECO:0000313" key="6">
    <source>
        <dbReference type="Proteomes" id="UP000057609"/>
    </source>
</evidence>
<evidence type="ECO:0000256" key="3">
    <source>
        <dbReference type="RuleBase" id="RU003694"/>
    </source>
</evidence>
<keyword evidence="2 3" id="KW-0808">Transferase</keyword>
<dbReference type="GO" id="GO:0004315">
    <property type="term" value="F:3-oxoacyl-[acyl-carrier-protein] synthase activity"/>
    <property type="evidence" value="ECO:0007669"/>
    <property type="project" value="InterPro"/>
</dbReference>
<dbReference type="GO" id="GO:0006633">
    <property type="term" value="P:fatty acid biosynthetic process"/>
    <property type="evidence" value="ECO:0007669"/>
    <property type="project" value="InterPro"/>
</dbReference>
<dbReference type="SUPFAM" id="SSF53901">
    <property type="entry name" value="Thiolase-like"/>
    <property type="match status" value="2"/>
</dbReference>
<sequence length="401" mass="41536">MTRPRIAITGIGIFCAAGSDVPSFTASLLEGRSAIGPVDLFDVSPFPARIGAQVRDFDPAGHFDRQTAAHLSRADQFALIAAREALEASGIRRHRDPFDIGVCVGAGAAGMIHGEQWLRERVEGKPGHPAQLRGLLPDRAATVLASHFGLHGYQGSITTACSSSATAIGWGADLVATGQLTACLCGGTDTLSLLTFTGFNSLRVVDPAPCSPFSLGRQGISLGEGAAFLVLEREDEARSRGARIFGFIRGYALAGEAYHMTAPEPSGSEAARVMGAALAAAGVSPEEVGWVNAHGTGTPLNDVVESKAMRQVFGERVRQVPLVSTKAMTGHCLGAAGAIEIAATAIALGAGTIPRTLNFRGADPECDLDYCHDGPRPSTAAVALSNSFAFGGNITCVVVSR</sequence>
<dbReference type="RefSeq" id="WP_039744713.1">
    <property type="nucleotide sequence ID" value="NZ_CP009788.1"/>
</dbReference>
<dbReference type="Proteomes" id="UP000057609">
    <property type="component" value="Chromosome"/>
</dbReference>
<dbReference type="PANTHER" id="PTHR11712:SF336">
    <property type="entry name" value="3-OXOACYL-[ACYL-CARRIER-PROTEIN] SYNTHASE, MITOCHONDRIAL"/>
    <property type="match status" value="1"/>
</dbReference>
<feature type="domain" description="Ketosynthase family 3 (KS3)" evidence="4">
    <location>
        <begin position="3"/>
        <end position="401"/>
    </location>
</feature>